<dbReference type="SUPFAM" id="SSF51905">
    <property type="entry name" value="FAD/NAD(P)-binding domain"/>
    <property type="match status" value="1"/>
</dbReference>
<dbReference type="GO" id="GO:0005737">
    <property type="term" value="C:cytoplasm"/>
    <property type="evidence" value="ECO:0007669"/>
    <property type="project" value="TreeGrafter"/>
</dbReference>
<keyword evidence="5" id="KW-1185">Reference proteome</keyword>
<dbReference type="RefSeq" id="WP_034430244.1">
    <property type="nucleotide sequence ID" value="NZ_CBTK010000014.1"/>
</dbReference>
<dbReference type="GO" id="GO:0016491">
    <property type="term" value="F:oxidoreductase activity"/>
    <property type="evidence" value="ECO:0007669"/>
    <property type="project" value="UniProtKB-KW"/>
</dbReference>
<accession>A0A7U7G7Z8</accession>
<dbReference type="Proteomes" id="UP000019184">
    <property type="component" value="Unassembled WGS sequence"/>
</dbReference>
<dbReference type="InterPro" id="IPR036188">
    <property type="entry name" value="FAD/NAD-bd_sf"/>
</dbReference>
<feature type="transmembrane region" description="Helical" evidence="2">
    <location>
        <begin position="13"/>
        <end position="30"/>
    </location>
</feature>
<gene>
    <name evidence="4" type="ORF">BN874_1100001</name>
</gene>
<protein>
    <recommendedName>
        <fullName evidence="3">FAD dependent oxidoreductase domain-containing protein</fullName>
    </recommendedName>
</protein>
<evidence type="ECO:0000259" key="3">
    <source>
        <dbReference type="Pfam" id="PF01266"/>
    </source>
</evidence>
<dbReference type="PANTHER" id="PTHR13847">
    <property type="entry name" value="SARCOSINE DEHYDROGENASE-RELATED"/>
    <property type="match status" value="1"/>
</dbReference>
<keyword evidence="2" id="KW-0472">Membrane</keyword>
<proteinExistence type="predicted"/>
<dbReference type="Pfam" id="PF01266">
    <property type="entry name" value="DAO"/>
    <property type="match status" value="1"/>
</dbReference>
<dbReference type="InterPro" id="IPR006076">
    <property type="entry name" value="FAD-dep_OxRdtase"/>
</dbReference>
<dbReference type="EMBL" id="CBTK010000014">
    <property type="protein sequence ID" value="CDH43220.1"/>
    <property type="molecule type" value="Genomic_DNA"/>
</dbReference>
<evidence type="ECO:0000256" key="2">
    <source>
        <dbReference type="SAM" id="Phobius"/>
    </source>
</evidence>
<dbReference type="Gene3D" id="3.50.50.60">
    <property type="entry name" value="FAD/NAD(P)-binding domain"/>
    <property type="match status" value="1"/>
</dbReference>
<feature type="domain" description="FAD dependent oxidoreductase" evidence="3">
    <location>
        <begin position="12"/>
        <end position="62"/>
    </location>
</feature>
<sequence length="71" mass="7431">MSEPSTSVAQADLIIIGGGILGLSIAWHYARLSQGKVVVLERNLFAGAATSRAAALLTQARSKPALDIIRN</sequence>
<name>A0A7U7G7Z8_9GAMM</name>
<keyword evidence="2" id="KW-1133">Transmembrane helix</keyword>
<dbReference type="AlphaFoldDB" id="A0A7U7G7Z8"/>
<evidence type="ECO:0000313" key="5">
    <source>
        <dbReference type="Proteomes" id="UP000019184"/>
    </source>
</evidence>
<keyword evidence="2" id="KW-0812">Transmembrane</keyword>
<keyword evidence="1" id="KW-0560">Oxidoreductase</keyword>
<comment type="caution">
    <text evidence="4">The sequence shown here is derived from an EMBL/GenBank/DDBJ whole genome shotgun (WGS) entry which is preliminary data.</text>
</comment>
<organism evidence="4 5">
    <name type="scientific">Candidatus Contendobacter odensis Run_B_J11</name>
    <dbReference type="NCBI Taxonomy" id="1400861"/>
    <lineage>
        <taxon>Bacteria</taxon>
        <taxon>Pseudomonadati</taxon>
        <taxon>Pseudomonadota</taxon>
        <taxon>Gammaproteobacteria</taxon>
        <taxon>Candidatus Competibacteraceae</taxon>
        <taxon>Candidatus Contendibacter</taxon>
    </lineage>
</organism>
<reference evidence="4 5" key="1">
    <citation type="journal article" date="2014" name="ISME J.">
        <title>Candidatus Competibacter-lineage genomes retrieved from metagenomes reveal functional metabolic diversity.</title>
        <authorList>
            <person name="McIlroy S.J."/>
            <person name="Albertsen M."/>
            <person name="Andresen E.K."/>
            <person name="Saunders A.M."/>
            <person name="Kristiansen R."/>
            <person name="Stokholm-Bjerregaard M."/>
            <person name="Nielsen K.L."/>
            <person name="Nielsen P.H."/>
        </authorList>
    </citation>
    <scope>NUCLEOTIDE SEQUENCE [LARGE SCALE GENOMIC DNA]</scope>
    <source>
        <strain evidence="4 5">Run_B_J11</strain>
    </source>
</reference>
<evidence type="ECO:0000256" key="1">
    <source>
        <dbReference type="ARBA" id="ARBA00023002"/>
    </source>
</evidence>
<evidence type="ECO:0000313" key="4">
    <source>
        <dbReference type="EMBL" id="CDH43220.1"/>
    </source>
</evidence>